<evidence type="ECO:0000313" key="3">
    <source>
        <dbReference type="Proteomes" id="UP000077202"/>
    </source>
</evidence>
<dbReference type="PANTHER" id="PTHR31045:SF30">
    <property type="entry name" value="PLAC8 FAMILY PROTEIN"/>
    <property type="match status" value="1"/>
</dbReference>
<keyword evidence="1" id="KW-0812">Transmembrane</keyword>
<name>A0A176VIQ4_MARPO</name>
<keyword evidence="1" id="KW-0472">Membrane</keyword>
<dbReference type="AlphaFoldDB" id="A0A176VIQ4"/>
<organism evidence="2 3">
    <name type="scientific">Marchantia polymorpha subsp. ruderalis</name>
    <dbReference type="NCBI Taxonomy" id="1480154"/>
    <lineage>
        <taxon>Eukaryota</taxon>
        <taxon>Viridiplantae</taxon>
        <taxon>Streptophyta</taxon>
        <taxon>Embryophyta</taxon>
        <taxon>Marchantiophyta</taxon>
        <taxon>Marchantiopsida</taxon>
        <taxon>Marchantiidae</taxon>
        <taxon>Marchantiales</taxon>
        <taxon>Marchantiaceae</taxon>
        <taxon>Marchantia</taxon>
    </lineage>
</organism>
<dbReference type="Proteomes" id="UP000077202">
    <property type="component" value="Unassembled WGS sequence"/>
</dbReference>
<keyword evidence="1" id="KW-1133">Transmembrane helix</keyword>
<dbReference type="GO" id="GO:0009975">
    <property type="term" value="F:cyclase activity"/>
    <property type="evidence" value="ECO:0007669"/>
    <property type="project" value="TreeGrafter"/>
</dbReference>
<protein>
    <submittedName>
        <fullName evidence="2">Uncharacterized protein</fullName>
    </submittedName>
</protein>
<feature type="transmembrane region" description="Helical" evidence="1">
    <location>
        <begin position="104"/>
        <end position="126"/>
    </location>
</feature>
<accession>A0A176VIQ4</accession>
<evidence type="ECO:0000256" key="1">
    <source>
        <dbReference type="SAM" id="Phobius"/>
    </source>
</evidence>
<sequence length="180" mass="20279">MLEKFDHMAEPRKNVNVVVGDFHLHHVDTAFHRWLLDQRNEKVVFWSFLVGLIGTCILVIGSGLLDDAIPSNMPRGEVINQSSDQIKLREAYCKNGTKRPNERLHLMLLLVLWQLNCVGQYVLCYLNLQYTAADRPGTLVAICLVVSLGAAIGASVYHSHSPLGQDLELPHDDVERLVRI</sequence>
<feature type="transmembrane region" description="Helical" evidence="1">
    <location>
        <begin position="43"/>
        <end position="65"/>
    </location>
</feature>
<dbReference type="EMBL" id="LVLJ01003657">
    <property type="protein sequence ID" value="OAE20242.1"/>
    <property type="molecule type" value="Genomic_DNA"/>
</dbReference>
<feature type="transmembrane region" description="Helical" evidence="1">
    <location>
        <begin position="138"/>
        <end position="157"/>
    </location>
</feature>
<gene>
    <name evidence="2" type="ORF">AXG93_3960s1330</name>
</gene>
<keyword evidence="3" id="KW-1185">Reference proteome</keyword>
<evidence type="ECO:0000313" key="2">
    <source>
        <dbReference type="EMBL" id="OAE20242.1"/>
    </source>
</evidence>
<proteinExistence type="predicted"/>
<dbReference type="GO" id="GO:0051762">
    <property type="term" value="P:sesquiterpene biosynthetic process"/>
    <property type="evidence" value="ECO:0007669"/>
    <property type="project" value="TreeGrafter"/>
</dbReference>
<reference evidence="2" key="1">
    <citation type="submission" date="2016-03" db="EMBL/GenBank/DDBJ databases">
        <title>Mechanisms controlling the formation of the plant cell surface in tip-growing cells are functionally conserved among land plants.</title>
        <authorList>
            <person name="Honkanen S."/>
            <person name="Jones V.A."/>
            <person name="Morieri G."/>
            <person name="Champion C."/>
            <person name="Hetherington A.J."/>
            <person name="Kelly S."/>
            <person name="Saint-Marcoux D."/>
            <person name="Proust H."/>
            <person name="Prescott H."/>
            <person name="Dolan L."/>
        </authorList>
    </citation>
    <scope>NUCLEOTIDE SEQUENCE [LARGE SCALE GENOMIC DNA]</scope>
    <source>
        <tissue evidence="2">Whole gametophyte</tissue>
    </source>
</reference>
<dbReference type="PANTHER" id="PTHR31045">
    <property type="entry name" value="PLAC8 FAMILY PROTEIN-RELATED"/>
    <property type="match status" value="1"/>
</dbReference>
<comment type="caution">
    <text evidence="2">The sequence shown here is derived from an EMBL/GenBank/DDBJ whole genome shotgun (WGS) entry which is preliminary data.</text>
</comment>